<comment type="catalytic activity">
    <reaction evidence="9">
        <text>XMP + L-glutamine + ATP + H2O = GMP + L-glutamate + AMP + diphosphate + 2 H(+)</text>
        <dbReference type="Rhea" id="RHEA:11680"/>
        <dbReference type="ChEBI" id="CHEBI:15377"/>
        <dbReference type="ChEBI" id="CHEBI:15378"/>
        <dbReference type="ChEBI" id="CHEBI:29985"/>
        <dbReference type="ChEBI" id="CHEBI:30616"/>
        <dbReference type="ChEBI" id="CHEBI:33019"/>
        <dbReference type="ChEBI" id="CHEBI:57464"/>
        <dbReference type="ChEBI" id="CHEBI:58115"/>
        <dbReference type="ChEBI" id="CHEBI:58359"/>
        <dbReference type="ChEBI" id="CHEBI:456215"/>
        <dbReference type="EC" id="6.3.5.2"/>
    </reaction>
</comment>
<dbReference type="InterPro" id="IPR022955">
    <property type="entry name" value="GMP_synthase"/>
</dbReference>
<dbReference type="PROSITE" id="PS51273">
    <property type="entry name" value="GATASE_TYPE_1"/>
    <property type="match status" value="1"/>
</dbReference>
<dbReference type="Pfam" id="PF00117">
    <property type="entry name" value="GATase"/>
    <property type="match status" value="1"/>
</dbReference>
<keyword evidence="3 9" id="KW-0436">Ligase</keyword>
<dbReference type="NCBIfam" id="TIGR00888">
    <property type="entry name" value="guaA_Nterm"/>
    <property type="match status" value="1"/>
</dbReference>
<dbReference type="PANTHER" id="PTHR11922">
    <property type="entry name" value="GMP SYNTHASE-RELATED"/>
    <property type="match status" value="1"/>
</dbReference>
<dbReference type="FunFam" id="3.30.300.10:FF:000002">
    <property type="entry name" value="GMP synthase [glutamine-hydrolyzing]"/>
    <property type="match status" value="1"/>
</dbReference>
<organism evidence="12 13">
    <name type="scientific">Oceanotoga teriensis</name>
    <dbReference type="NCBI Taxonomy" id="515440"/>
    <lineage>
        <taxon>Bacteria</taxon>
        <taxon>Thermotogati</taxon>
        <taxon>Thermotogota</taxon>
        <taxon>Thermotogae</taxon>
        <taxon>Petrotogales</taxon>
        <taxon>Petrotogaceae</taxon>
        <taxon>Oceanotoga</taxon>
    </lineage>
</organism>
<dbReference type="Pfam" id="PF02540">
    <property type="entry name" value="NAD_synthase"/>
    <property type="match status" value="1"/>
</dbReference>
<dbReference type="InterPro" id="IPR014729">
    <property type="entry name" value="Rossmann-like_a/b/a_fold"/>
</dbReference>
<dbReference type="InterPro" id="IPR004739">
    <property type="entry name" value="GMP_synth_GATase"/>
</dbReference>
<dbReference type="NCBIfam" id="TIGR00884">
    <property type="entry name" value="guaA_Cterm"/>
    <property type="match status" value="1"/>
</dbReference>
<evidence type="ECO:0000256" key="8">
    <source>
        <dbReference type="ARBA" id="ARBA00022962"/>
    </source>
</evidence>
<evidence type="ECO:0000256" key="1">
    <source>
        <dbReference type="ARBA" id="ARBA00002332"/>
    </source>
</evidence>
<keyword evidence="4 9" id="KW-0547">Nucleotide-binding</keyword>
<dbReference type="SUPFAM" id="SSF52402">
    <property type="entry name" value="Adenine nucleotide alpha hydrolases-like"/>
    <property type="match status" value="1"/>
</dbReference>
<evidence type="ECO:0000313" key="13">
    <source>
        <dbReference type="Proteomes" id="UP000245921"/>
    </source>
</evidence>
<dbReference type="SUPFAM" id="SSF54810">
    <property type="entry name" value="GMP synthetase C-terminal dimerisation domain"/>
    <property type="match status" value="1"/>
</dbReference>
<evidence type="ECO:0000256" key="5">
    <source>
        <dbReference type="ARBA" id="ARBA00022749"/>
    </source>
</evidence>
<dbReference type="GO" id="GO:0005524">
    <property type="term" value="F:ATP binding"/>
    <property type="evidence" value="ECO:0007669"/>
    <property type="project" value="UniProtKB-UniRule"/>
</dbReference>
<comment type="caution">
    <text evidence="12">The sequence shown here is derived from an EMBL/GenBank/DDBJ whole genome shotgun (WGS) entry which is preliminary data.</text>
</comment>
<dbReference type="PRINTS" id="PR00097">
    <property type="entry name" value="ANTSNTHASEII"/>
</dbReference>
<gene>
    <name evidence="9" type="primary">guaA</name>
    <name evidence="12" type="ORF">C7380_101255</name>
</gene>
<dbReference type="FunFam" id="3.40.50.880:FF:000001">
    <property type="entry name" value="GMP synthase [glutamine-hydrolyzing]"/>
    <property type="match status" value="1"/>
</dbReference>
<feature type="domain" description="GMPS ATP-PPase" evidence="11">
    <location>
        <begin position="191"/>
        <end position="382"/>
    </location>
</feature>
<dbReference type="PROSITE" id="PS51553">
    <property type="entry name" value="GMPS_ATP_PPASE"/>
    <property type="match status" value="1"/>
</dbReference>
<dbReference type="GO" id="GO:0003921">
    <property type="term" value="F:GMP synthase activity"/>
    <property type="evidence" value="ECO:0007669"/>
    <property type="project" value="InterPro"/>
</dbReference>
<dbReference type="RefSeq" id="WP_109603667.1">
    <property type="nucleotide sequence ID" value="NZ_JAMHJO010000001.1"/>
</dbReference>
<dbReference type="HAMAP" id="MF_00344">
    <property type="entry name" value="GMP_synthase"/>
    <property type="match status" value="1"/>
</dbReference>
<dbReference type="Gene3D" id="3.40.50.880">
    <property type="match status" value="1"/>
</dbReference>
<keyword evidence="13" id="KW-1185">Reference proteome</keyword>
<keyword evidence="6 9" id="KW-0658">Purine biosynthesis</keyword>
<dbReference type="Pfam" id="PF00958">
    <property type="entry name" value="GMP_synt_C"/>
    <property type="match status" value="1"/>
</dbReference>
<feature type="binding site" evidence="10">
    <location>
        <begin position="218"/>
        <end position="224"/>
    </location>
    <ligand>
        <name>ATP</name>
        <dbReference type="ChEBI" id="CHEBI:30616"/>
    </ligand>
</feature>
<dbReference type="InterPro" id="IPR022310">
    <property type="entry name" value="NAD/GMP_synthase"/>
</dbReference>
<dbReference type="InterPro" id="IPR001674">
    <property type="entry name" value="GMP_synth_C"/>
</dbReference>
<dbReference type="InterPro" id="IPR025777">
    <property type="entry name" value="GMPS_ATP_PPase_dom"/>
</dbReference>
<dbReference type="InterPro" id="IPR029062">
    <property type="entry name" value="Class_I_gatase-like"/>
</dbReference>
<evidence type="ECO:0000256" key="3">
    <source>
        <dbReference type="ARBA" id="ARBA00022598"/>
    </source>
</evidence>
<accession>A0AA45C9E7</accession>
<dbReference type="InterPro" id="IPR017926">
    <property type="entry name" value="GATASE"/>
</dbReference>
<dbReference type="CDD" id="cd01997">
    <property type="entry name" value="GMP_synthase_C"/>
    <property type="match status" value="1"/>
</dbReference>
<evidence type="ECO:0000313" key="12">
    <source>
        <dbReference type="EMBL" id="PWJ96680.1"/>
    </source>
</evidence>
<evidence type="ECO:0000256" key="7">
    <source>
        <dbReference type="ARBA" id="ARBA00022840"/>
    </source>
</evidence>
<keyword evidence="8 9" id="KW-0315">Glutamine amidotransferase</keyword>
<comment type="pathway">
    <text evidence="2 9">Purine metabolism; GMP biosynthesis; GMP from XMP (L-Gln route): step 1/1.</text>
</comment>
<reference evidence="12 13" key="1">
    <citation type="submission" date="2018-05" db="EMBL/GenBank/DDBJ databases">
        <title>Genomic Encyclopedia of Type Strains, Phase IV (KMG-IV): sequencing the most valuable type-strain genomes for metagenomic binning, comparative biology and taxonomic classification.</title>
        <authorList>
            <person name="Goeker M."/>
        </authorList>
    </citation>
    <scope>NUCLEOTIDE SEQUENCE [LARGE SCALE GENOMIC DNA]</scope>
    <source>
        <strain evidence="12 13">DSM 24906</strain>
    </source>
</reference>
<dbReference type="CDD" id="cd01742">
    <property type="entry name" value="GATase1_GMP_Synthase"/>
    <property type="match status" value="1"/>
</dbReference>
<name>A0AA45C9E7_9BACT</name>
<dbReference type="GO" id="GO:0005829">
    <property type="term" value="C:cytosol"/>
    <property type="evidence" value="ECO:0007669"/>
    <property type="project" value="TreeGrafter"/>
</dbReference>
<comment type="function">
    <text evidence="1 9">Catalyzes the synthesis of GMP from XMP.</text>
</comment>
<dbReference type="PANTHER" id="PTHR11922:SF2">
    <property type="entry name" value="GMP SYNTHASE [GLUTAMINE-HYDROLYZING]"/>
    <property type="match status" value="1"/>
</dbReference>
<keyword evidence="7 9" id="KW-0067">ATP-binding</keyword>
<evidence type="ECO:0000256" key="2">
    <source>
        <dbReference type="ARBA" id="ARBA00005153"/>
    </source>
</evidence>
<comment type="subunit">
    <text evidence="9">Homodimer.</text>
</comment>
<dbReference type="Gene3D" id="3.30.300.10">
    <property type="match status" value="1"/>
</dbReference>
<dbReference type="Proteomes" id="UP000245921">
    <property type="component" value="Unassembled WGS sequence"/>
</dbReference>
<dbReference type="EC" id="6.3.5.2" evidence="9"/>
<dbReference type="FunFam" id="3.40.50.620:FF:000001">
    <property type="entry name" value="GMP synthase [glutamine-hydrolyzing]"/>
    <property type="match status" value="1"/>
</dbReference>
<feature type="active site" description="Nucleophile" evidence="9">
    <location>
        <position position="77"/>
    </location>
</feature>
<feature type="active site" evidence="9">
    <location>
        <position position="166"/>
    </location>
</feature>
<dbReference type="AlphaFoldDB" id="A0AA45C9E7"/>
<dbReference type="SUPFAM" id="SSF52317">
    <property type="entry name" value="Class I glutamine amidotransferase-like"/>
    <property type="match status" value="1"/>
</dbReference>
<keyword evidence="5 9" id="KW-0332">GMP biosynthesis</keyword>
<evidence type="ECO:0000256" key="10">
    <source>
        <dbReference type="PROSITE-ProRule" id="PRU00886"/>
    </source>
</evidence>
<dbReference type="EMBL" id="QGGI01000001">
    <property type="protein sequence ID" value="PWJ96680.1"/>
    <property type="molecule type" value="Genomic_DNA"/>
</dbReference>
<evidence type="ECO:0000256" key="6">
    <source>
        <dbReference type="ARBA" id="ARBA00022755"/>
    </source>
</evidence>
<evidence type="ECO:0000256" key="4">
    <source>
        <dbReference type="ARBA" id="ARBA00022741"/>
    </source>
</evidence>
<dbReference type="PRINTS" id="PR00096">
    <property type="entry name" value="GATASE"/>
</dbReference>
<feature type="active site" evidence="9">
    <location>
        <position position="164"/>
    </location>
</feature>
<evidence type="ECO:0000259" key="11">
    <source>
        <dbReference type="PROSITE" id="PS51553"/>
    </source>
</evidence>
<proteinExistence type="inferred from homology"/>
<dbReference type="NCBIfam" id="NF000848">
    <property type="entry name" value="PRK00074.1"/>
    <property type="match status" value="1"/>
</dbReference>
<sequence length="507" mass="57277">MKKILVIDFGSQYTQLLARRIRELGVYSHVVQYDENPDLEEVSGIILSGGPDSVYAEDSPEIPQYVFQKEIPVLGVCYGMQSLAKIFNGEVRKEKVAEYGRTTIHVEKQNKLFSKIPEEFTTWMSHGDSVVKVPENAEILAKTENGLIAAFHFLDKPFYAIQYHPEVRHSEFGTEVLENFIIDICQTPNDWSLKDFIEHKIEEIKEQVGDEKVIIALSGGVDSSVAAVLINKAIGKNLKAVFVDHGLLRLNEPEDVRRIFREIMGLDLTVVNAQERFLNKLKNIEDPEKKRKIIGEEFIRVFEEEAKKSGDVKYLAQGTIYSDVIESAASGKKTSKIKSHHNVGGLPEKMDLKIIEPLRELFKDEVRAVGEILGIPKHILYRHPFPGPGLSIRVIGGITQEKLEILKKVDNIFIETLKEKNWYDKVWQAFAVLTPVKTVGVTGDTRKYENVISLRAVDSVEGMTADWSRIPFDILDLASTRITNGVDGVGRVVYDITSKPPSTIEWE</sequence>
<evidence type="ECO:0000256" key="9">
    <source>
        <dbReference type="HAMAP-Rule" id="MF_00344"/>
    </source>
</evidence>
<dbReference type="Gene3D" id="3.40.50.620">
    <property type="entry name" value="HUPs"/>
    <property type="match status" value="1"/>
</dbReference>
<protein>
    <recommendedName>
        <fullName evidence="9">GMP synthase [glutamine-hydrolyzing]</fullName>
        <ecNumber evidence="9">6.3.5.2</ecNumber>
    </recommendedName>
    <alternativeName>
        <fullName evidence="9">GMP synthetase</fullName>
    </alternativeName>
    <alternativeName>
        <fullName evidence="9">Glutamine amidotransferase</fullName>
    </alternativeName>
</protein>